<protein>
    <submittedName>
        <fullName evidence="2">Uncharacterized protein</fullName>
    </submittedName>
</protein>
<evidence type="ECO:0000256" key="1">
    <source>
        <dbReference type="SAM" id="MobiDB-lite"/>
    </source>
</evidence>
<feature type="compositionally biased region" description="Low complexity" evidence="1">
    <location>
        <begin position="70"/>
        <end position="81"/>
    </location>
</feature>
<name>A0A7C8ZXC5_OPUST</name>
<accession>A0A7C8ZXC5</accession>
<sequence>MQYIFLSYFSSYLALRSFFEVCTRTASFSNKFLGPSANQQRHTASISDINLSHEEARVKSSKCCDSCTSASSSALAQSIRSRNNRKDARTEDDQELNFSQ</sequence>
<dbReference type="EMBL" id="GISG01181694">
    <property type="protein sequence ID" value="MBA4653998.1"/>
    <property type="molecule type" value="Transcribed_RNA"/>
</dbReference>
<proteinExistence type="predicted"/>
<reference evidence="2" key="1">
    <citation type="journal article" date="2013" name="J. Plant Res.">
        <title>Effect of fungi and light on seed germination of three Opuntia species from semiarid lands of central Mexico.</title>
        <authorList>
            <person name="Delgado-Sanchez P."/>
            <person name="Jimenez-Bremont J.F."/>
            <person name="Guerrero-Gonzalez Mde L."/>
            <person name="Flores J."/>
        </authorList>
    </citation>
    <scope>NUCLEOTIDE SEQUENCE</scope>
    <source>
        <tissue evidence="2">Cladode</tissue>
    </source>
</reference>
<evidence type="ECO:0000313" key="2">
    <source>
        <dbReference type="EMBL" id="MBA4653998.1"/>
    </source>
</evidence>
<dbReference type="AlphaFoldDB" id="A0A7C8ZXC5"/>
<feature type="region of interest" description="Disordered" evidence="1">
    <location>
        <begin position="70"/>
        <end position="100"/>
    </location>
</feature>
<reference evidence="2" key="2">
    <citation type="submission" date="2020-07" db="EMBL/GenBank/DDBJ databases">
        <authorList>
            <person name="Vera ALvarez R."/>
            <person name="Arias-Moreno D.M."/>
            <person name="Jimenez-Jacinto V."/>
            <person name="Jimenez-Bremont J.F."/>
            <person name="Swaminathan K."/>
            <person name="Moose S.P."/>
            <person name="Guerrero-Gonzalez M.L."/>
            <person name="Marino-Ramirez L."/>
            <person name="Landsman D."/>
            <person name="Rodriguez-Kessler M."/>
            <person name="Delgado-Sanchez P."/>
        </authorList>
    </citation>
    <scope>NUCLEOTIDE SEQUENCE</scope>
    <source>
        <tissue evidence="2">Cladode</tissue>
    </source>
</reference>
<organism evidence="2">
    <name type="scientific">Opuntia streptacantha</name>
    <name type="common">Prickly pear cactus</name>
    <name type="synonym">Opuntia cardona</name>
    <dbReference type="NCBI Taxonomy" id="393608"/>
    <lineage>
        <taxon>Eukaryota</taxon>
        <taxon>Viridiplantae</taxon>
        <taxon>Streptophyta</taxon>
        <taxon>Embryophyta</taxon>
        <taxon>Tracheophyta</taxon>
        <taxon>Spermatophyta</taxon>
        <taxon>Magnoliopsida</taxon>
        <taxon>eudicotyledons</taxon>
        <taxon>Gunneridae</taxon>
        <taxon>Pentapetalae</taxon>
        <taxon>Caryophyllales</taxon>
        <taxon>Cactineae</taxon>
        <taxon>Cactaceae</taxon>
        <taxon>Opuntioideae</taxon>
        <taxon>Opuntia</taxon>
    </lineage>
</organism>